<proteinExistence type="predicted"/>
<reference evidence="1" key="1">
    <citation type="journal article" date="2015" name="Nature">
        <title>Complex archaea that bridge the gap between prokaryotes and eukaryotes.</title>
        <authorList>
            <person name="Spang A."/>
            <person name="Saw J.H."/>
            <person name="Jorgensen S.L."/>
            <person name="Zaremba-Niedzwiedzka K."/>
            <person name="Martijn J."/>
            <person name="Lind A.E."/>
            <person name="van Eijk R."/>
            <person name="Schleper C."/>
            <person name="Guy L."/>
            <person name="Ettema T.J."/>
        </authorList>
    </citation>
    <scope>NUCLEOTIDE SEQUENCE</scope>
</reference>
<gene>
    <name evidence="1" type="ORF">LCGC14_2120780</name>
</gene>
<comment type="caution">
    <text evidence="1">The sequence shown here is derived from an EMBL/GenBank/DDBJ whole genome shotgun (WGS) entry which is preliminary data.</text>
</comment>
<dbReference type="AlphaFoldDB" id="A0A0F9E4E5"/>
<evidence type="ECO:0000313" key="1">
    <source>
        <dbReference type="EMBL" id="KKL68858.1"/>
    </source>
</evidence>
<name>A0A0F9E4E5_9ZZZZ</name>
<protein>
    <submittedName>
        <fullName evidence="1">Uncharacterized protein</fullName>
    </submittedName>
</protein>
<sequence>MTMRAQLTDREAFEVVFAVGEAAGNRSMRKGRRKAWSRKDFSKAARVTNRLLDQMKVLDPNNDEAGRGTNDFSFLMEALGL</sequence>
<accession>A0A0F9E4E5</accession>
<dbReference type="EMBL" id="LAZR01026401">
    <property type="protein sequence ID" value="KKL68858.1"/>
    <property type="molecule type" value="Genomic_DNA"/>
</dbReference>
<organism evidence="1">
    <name type="scientific">marine sediment metagenome</name>
    <dbReference type="NCBI Taxonomy" id="412755"/>
    <lineage>
        <taxon>unclassified sequences</taxon>
        <taxon>metagenomes</taxon>
        <taxon>ecological metagenomes</taxon>
    </lineage>
</organism>